<dbReference type="RefSeq" id="WP_165695647.1">
    <property type="nucleotide sequence ID" value="NZ_BLWG01000154.1"/>
</dbReference>
<accession>A0A6N0JMT0</accession>
<feature type="region of interest" description="Disordered" evidence="1">
    <location>
        <begin position="1"/>
        <end position="53"/>
    </location>
</feature>
<dbReference type="GeneID" id="92847406"/>
<feature type="compositionally biased region" description="Polar residues" evidence="1">
    <location>
        <begin position="44"/>
        <end position="53"/>
    </location>
</feature>
<dbReference type="Proteomes" id="UP000509782">
    <property type="component" value="Chromosome"/>
</dbReference>
<gene>
    <name evidence="2" type="ORF">FOC81_17615</name>
</gene>
<dbReference type="EMBL" id="CP054569">
    <property type="protein sequence ID" value="QKQ48413.1"/>
    <property type="molecule type" value="Genomic_DNA"/>
</dbReference>
<evidence type="ECO:0000313" key="2">
    <source>
        <dbReference type="EMBL" id="QKQ48413.1"/>
    </source>
</evidence>
<dbReference type="AlphaFoldDB" id="A0A6N0JMT0"/>
<reference evidence="2 3" key="1">
    <citation type="submission" date="2020-05" db="EMBL/GenBank/DDBJ databases">
        <title>FDA dAtabase for Regulatory Grade micrObial Sequences (FDA-ARGOS): Supporting development and validation of Infectious Disease Dx tests.</title>
        <authorList>
            <person name="Sproer C."/>
            <person name="Gronow S."/>
            <person name="Severitt S."/>
            <person name="Schroder I."/>
            <person name="Tallon L."/>
            <person name="Sadzewicz L."/>
            <person name="Zhao X."/>
            <person name="Vavikolanu K."/>
            <person name="Mehta A."/>
            <person name="Aluvathingal J."/>
            <person name="Nadendla S."/>
            <person name="Myers T."/>
            <person name="Yan Y."/>
            <person name="Sichtig H."/>
        </authorList>
    </citation>
    <scope>NUCLEOTIDE SEQUENCE [LARGE SCALE GENOMIC DNA]</scope>
    <source>
        <strain evidence="2 3">FDAARGOS_787</strain>
    </source>
</reference>
<evidence type="ECO:0000256" key="1">
    <source>
        <dbReference type="SAM" id="MobiDB-lite"/>
    </source>
</evidence>
<name>A0A6N0JMT0_ACHDE</name>
<sequence>MTFPTRYSAAGPPTQPGQDDQPNKQQEQQSQEQKEEAARKQAQNDPLKQRTPQ</sequence>
<protein>
    <submittedName>
        <fullName evidence="2">Uncharacterized protein</fullName>
    </submittedName>
</protein>
<organism evidence="2 3">
    <name type="scientific">Achromobacter denitrificans</name>
    <name type="common">Alcaligenes denitrificans</name>
    <dbReference type="NCBI Taxonomy" id="32002"/>
    <lineage>
        <taxon>Bacteria</taxon>
        <taxon>Pseudomonadati</taxon>
        <taxon>Pseudomonadota</taxon>
        <taxon>Betaproteobacteria</taxon>
        <taxon>Burkholderiales</taxon>
        <taxon>Alcaligenaceae</taxon>
        <taxon>Achromobacter</taxon>
    </lineage>
</organism>
<evidence type="ECO:0000313" key="3">
    <source>
        <dbReference type="Proteomes" id="UP000509782"/>
    </source>
</evidence>
<feature type="compositionally biased region" description="Low complexity" evidence="1">
    <location>
        <begin position="16"/>
        <end position="31"/>
    </location>
</feature>
<proteinExistence type="predicted"/>